<feature type="region of interest" description="Disordered" evidence="1">
    <location>
        <begin position="917"/>
        <end position="938"/>
    </location>
</feature>
<accession>A0ABR1G2F7</accession>
<proteinExistence type="predicted"/>
<reference evidence="2 3" key="1">
    <citation type="submission" date="2024-03" db="EMBL/GenBank/DDBJ databases">
        <title>Aureococcus anophagefferens CCMP1851 and Kratosvirus quantuckense: Draft genome of a second virus-susceptible host strain in the model system.</title>
        <authorList>
            <person name="Chase E."/>
            <person name="Truchon A.R."/>
            <person name="Schepens W."/>
            <person name="Wilhelm S.W."/>
        </authorList>
    </citation>
    <scope>NUCLEOTIDE SEQUENCE [LARGE SCALE GENOMIC DNA]</scope>
    <source>
        <strain evidence="2 3">CCMP1851</strain>
    </source>
</reference>
<evidence type="ECO:0000313" key="3">
    <source>
        <dbReference type="Proteomes" id="UP001363151"/>
    </source>
</evidence>
<gene>
    <name evidence="2" type="ORF">SO694_00015343</name>
</gene>
<dbReference type="Proteomes" id="UP001363151">
    <property type="component" value="Unassembled WGS sequence"/>
</dbReference>
<dbReference type="EMBL" id="JBBJCI010000140">
    <property type="protein sequence ID" value="KAK7242824.1"/>
    <property type="molecule type" value="Genomic_DNA"/>
</dbReference>
<protein>
    <submittedName>
        <fullName evidence="2">Uncharacterized protein</fullName>
    </submittedName>
</protein>
<name>A0ABR1G2F7_AURAN</name>
<sequence length="980" mass="104153">MEPLAPTATDDDQAAQVAQARAAAAARRSAPGFDDARCQLHFGGGDDGAARPQAEGSAGVLFARLPADDTRVLASCLAPGVLTTKLEDHDLAPEAAAQIKLVSDLGGDAKNHVLSVAPYDMLVKYLDDYYEMVELKVGLELRTRVGVENYGLGVARNSQREIGFQSKDVSKILGVDTVAARAAPPDGMRAIVLTHAAVALFSIETLARAFGGSQALVRNVLRKHDCESGATRVQYLAIKDATMGNMLVSLVYDKICVVVHTSLGGDLEAIDVYKEPVMVHGVVSSLGEEKTRFETIVAFEEFSRQTLTVDGEFVSYAMLGVGATKLVVNVAEGSKVHVAERGAEGLKAKLQEALRFDERNVGDDDANLLVPASFLEEYDPMDALAAFAEDEHGQEHAATRARLLDILTKLDGTHPAWASGDLRGRAVLVASLRAFAQHYKNIEFNAGDVRASEAFAIHRTTWAKSCGAGSDLGAAHRAFVAAMGTVVRQEAGVTYDLAADPCPSVAIVAYERSDAADDFEKQTMEIAQAGSVGRSHATYNAWYFRYWLTISQCSKDIAIGILVRLTLAAQLRHIGVSYEDLAIAGSSGVAAALRATVGGDATPVVLLTEVKVGMDAFGTKSADALQIPLRVVFGENGCEATYAENARNPVVLRIWTAGPWAPFLCLSNRGAIVQLKDAGATMLDNGRGFSFEQQMMGQGAAVCLLERAQRSAAGEREPYAMPYVDARDTSASKSTLVSSLETAMTFAIQLLGPDVVALKTQRPPCDGTEEPVAQRPRIDDGAAAAAAAAAAATTIDELSKRLVSASLSGSLLYRPTPSDSQLAALTVRGAVLGAETVTPAKAVKDLELDFVVAQRDNKKKGFGGQGRYSFEHADGRTRAATRLETVTAANGTNRNLFVLRFSNGYKPLYSIEDVRGPNARIKPSEPTEDDVGPPASASSMLRCAAHAAIEAGANIAPRGKEAAKWLKYDTDAEPSDSEDE</sequence>
<evidence type="ECO:0000256" key="1">
    <source>
        <dbReference type="SAM" id="MobiDB-lite"/>
    </source>
</evidence>
<comment type="caution">
    <text evidence="2">The sequence shown here is derived from an EMBL/GenBank/DDBJ whole genome shotgun (WGS) entry which is preliminary data.</text>
</comment>
<evidence type="ECO:0000313" key="2">
    <source>
        <dbReference type="EMBL" id="KAK7242824.1"/>
    </source>
</evidence>
<organism evidence="2 3">
    <name type="scientific">Aureococcus anophagefferens</name>
    <name type="common">Harmful bloom alga</name>
    <dbReference type="NCBI Taxonomy" id="44056"/>
    <lineage>
        <taxon>Eukaryota</taxon>
        <taxon>Sar</taxon>
        <taxon>Stramenopiles</taxon>
        <taxon>Ochrophyta</taxon>
        <taxon>Pelagophyceae</taxon>
        <taxon>Pelagomonadales</taxon>
        <taxon>Pelagomonadaceae</taxon>
        <taxon>Aureococcus</taxon>
    </lineage>
</organism>
<keyword evidence="3" id="KW-1185">Reference proteome</keyword>